<evidence type="ECO:0000256" key="5">
    <source>
        <dbReference type="ARBA" id="ARBA00023237"/>
    </source>
</evidence>
<comment type="caution">
    <text evidence="8">The sequence shown here is derived from an EMBL/GenBank/DDBJ whole genome shotgun (WGS) entry which is preliminary data.</text>
</comment>
<comment type="similarity">
    <text evidence="2">Belongs to the SusD family.</text>
</comment>
<proteinExistence type="inferred from homology"/>
<evidence type="ECO:0000313" key="9">
    <source>
        <dbReference type="Proteomes" id="UP001589590"/>
    </source>
</evidence>
<dbReference type="EMBL" id="JBHMFA010000033">
    <property type="protein sequence ID" value="MFB9106748.1"/>
    <property type="molecule type" value="Genomic_DNA"/>
</dbReference>
<reference evidence="8 9" key="1">
    <citation type="submission" date="2024-09" db="EMBL/GenBank/DDBJ databases">
        <authorList>
            <person name="Sun Q."/>
            <person name="Mori K."/>
        </authorList>
    </citation>
    <scope>NUCLEOTIDE SEQUENCE [LARGE SCALE GENOMIC DNA]</scope>
    <source>
        <strain evidence="8 9">CECT 8300</strain>
    </source>
</reference>
<keyword evidence="5" id="KW-0998">Cell outer membrane</keyword>
<feature type="domain" description="RagB/SusD" evidence="6">
    <location>
        <begin position="368"/>
        <end position="522"/>
    </location>
</feature>
<evidence type="ECO:0000259" key="7">
    <source>
        <dbReference type="Pfam" id="PF14322"/>
    </source>
</evidence>
<dbReference type="InterPro" id="IPR011990">
    <property type="entry name" value="TPR-like_helical_dom_sf"/>
</dbReference>
<dbReference type="InterPro" id="IPR033985">
    <property type="entry name" value="SusD-like_N"/>
</dbReference>
<sequence>MKTYKYLSLLMVSLSIVGCSDLEEEPIGLLAPEGFFQTTKDIQTSVNGALTHAINEQFWGRKLSIGLMLRSDMVDLASDETRRVEMNEFTTLGSNGMITEFWPRTYQGIAAANQAIEGAENVDVDESIKNPVTAQAYFARAFYYFHLVRQFGDVPYIDVTISASNADELASLSKTPAADVYAKIIADLEFAKTWLPNTQASRSIPSKAAASSYLALVYLTMAGTNDNAMFKKAFDEAQEVIDNRGVYELALEADFQTLFDADKIDESKEPIFALDYNNFEAPDNAYDQIAPMTGIRGDEKNGGSWSVAVPALAVYETWDSADYRRAVSMDDSAFFDDDDDDTTPAVEYPYTQFGIVTGSLHKFAKQRPYIAKYTRFPGPFARGNGRATSHNYSMIRYAEVLLIAAEAAVELGDNESAVKYINEVRERARAGGSWKSTGLSTVPADISGTVTANDVLEERRLELAFEGKRWYDIARRRIGTEVFGISGLEGEKAFFSADDYLMPLPSDELDRNPNLLPQNPGY</sequence>
<dbReference type="RefSeq" id="WP_290267567.1">
    <property type="nucleotide sequence ID" value="NZ_JAUFQP010000001.1"/>
</dbReference>
<keyword evidence="3" id="KW-0732">Signal</keyword>
<name>A0ABV5H4E5_9FLAO</name>
<evidence type="ECO:0000256" key="3">
    <source>
        <dbReference type="ARBA" id="ARBA00022729"/>
    </source>
</evidence>
<evidence type="ECO:0000256" key="1">
    <source>
        <dbReference type="ARBA" id="ARBA00004442"/>
    </source>
</evidence>
<dbReference type="Proteomes" id="UP001589590">
    <property type="component" value="Unassembled WGS sequence"/>
</dbReference>
<protein>
    <submittedName>
        <fullName evidence="8">RagB/SusD family nutrient uptake outer membrane protein</fullName>
    </submittedName>
</protein>
<gene>
    <name evidence="8" type="ORF">ACFFU1_17705</name>
</gene>
<evidence type="ECO:0000259" key="6">
    <source>
        <dbReference type="Pfam" id="PF07980"/>
    </source>
</evidence>
<dbReference type="Pfam" id="PF14322">
    <property type="entry name" value="SusD-like_3"/>
    <property type="match status" value="1"/>
</dbReference>
<organism evidence="8 9">
    <name type="scientific">Algibacter miyuki</name>
    <dbReference type="NCBI Taxonomy" id="1306933"/>
    <lineage>
        <taxon>Bacteria</taxon>
        <taxon>Pseudomonadati</taxon>
        <taxon>Bacteroidota</taxon>
        <taxon>Flavobacteriia</taxon>
        <taxon>Flavobacteriales</taxon>
        <taxon>Flavobacteriaceae</taxon>
        <taxon>Algibacter</taxon>
    </lineage>
</organism>
<dbReference type="Pfam" id="PF07980">
    <property type="entry name" value="SusD_RagB"/>
    <property type="match status" value="1"/>
</dbReference>
<evidence type="ECO:0000256" key="4">
    <source>
        <dbReference type="ARBA" id="ARBA00023136"/>
    </source>
</evidence>
<comment type="subcellular location">
    <subcellularLocation>
        <location evidence="1">Cell outer membrane</location>
    </subcellularLocation>
</comment>
<evidence type="ECO:0000256" key="2">
    <source>
        <dbReference type="ARBA" id="ARBA00006275"/>
    </source>
</evidence>
<dbReference type="Gene3D" id="1.25.40.390">
    <property type="match status" value="1"/>
</dbReference>
<evidence type="ECO:0000313" key="8">
    <source>
        <dbReference type="EMBL" id="MFB9106748.1"/>
    </source>
</evidence>
<dbReference type="InterPro" id="IPR012944">
    <property type="entry name" value="SusD_RagB_dom"/>
</dbReference>
<keyword evidence="4" id="KW-0472">Membrane</keyword>
<dbReference type="CDD" id="cd08977">
    <property type="entry name" value="SusD"/>
    <property type="match status" value="1"/>
</dbReference>
<dbReference type="SUPFAM" id="SSF48452">
    <property type="entry name" value="TPR-like"/>
    <property type="match status" value="1"/>
</dbReference>
<dbReference type="PROSITE" id="PS51257">
    <property type="entry name" value="PROKAR_LIPOPROTEIN"/>
    <property type="match status" value="1"/>
</dbReference>
<feature type="domain" description="SusD-like N-terminal" evidence="7">
    <location>
        <begin position="91"/>
        <end position="219"/>
    </location>
</feature>
<keyword evidence="9" id="KW-1185">Reference proteome</keyword>
<accession>A0ABV5H4E5</accession>